<keyword evidence="1" id="KW-0472">Membrane</keyword>
<sequence length="77" mass="8533">MRGLVRSKNRVITTNMETWEQILAGAAALIILLLFWPSARKAVTESPKGSREDWLGVIKPVGLVIAFVIFLILLSRG</sequence>
<dbReference type="EMBL" id="CAADEX010000077">
    <property type="protein sequence ID" value="VFJ58804.1"/>
    <property type="molecule type" value="Genomic_DNA"/>
</dbReference>
<evidence type="ECO:0000313" key="3">
    <source>
        <dbReference type="EMBL" id="VFJ58804.1"/>
    </source>
</evidence>
<dbReference type="EMBL" id="CAADEY010000036">
    <property type="protein sequence ID" value="VFJ52530.1"/>
    <property type="molecule type" value="Genomic_DNA"/>
</dbReference>
<gene>
    <name evidence="3" type="ORF">BECKDK2373B_GA0170837_107717</name>
    <name evidence="2" type="ORF">BECKDK2373C_GA0170839_103633</name>
</gene>
<organism evidence="3">
    <name type="scientific">Candidatus Kentrum sp. DK</name>
    <dbReference type="NCBI Taxonomy" id="2126562"/>
    <lineage>
        <taxon>Bacteria</taxon>
        <taxon>Pseudomonadati</taxon>
        <taxon>Pseudomonadota</taxon>
        <taxon>Gammaproteobacteria</taxon>
        <taxon>Candidatus Kentrum</taxon>
    </lineage>
</organism>
<protein>
    <submittedName>
        <fullName evidence="3">Uncharacterized protein</fullName>
    </submittedName>
</protein>
<evidence type="ECO:0000256" key="1">
    <source>
        <dbReference type="SAM" id="Phobius"/>
    </source>
</evidence>
<feature type="transmembrane region" description="Helical" evidence="1">
    <location>
        <begin position="54"/>
        <end position="74"/>
    </location>
</feature>
<proteinExistence type="predicted"/>
<name>A0A450SY39_9GAMM</name>
<keyword evidence="1" id="KW-1133">Transmembrane helix</keyword>
<accession>A0A450SY39</accession>
<dbReference type="AlphaFoldDB" id="A0A450SY39"/>
<reference evidence="3" key="1">
    <citation type="submission" date="2019-02" db="EMBL/GenBank/DDBJ databases">
        <authorList>
            <person name="Gruber-Vodicka R. H."/>
            <person name="Seah K. B. B."/>
        </authorList>
    </citation>
    <scope>NUCLEOTIDE SEQUENCE</scope>
    <source>
        <strain evidence="2">BECK_DK161</strain>
        <strain evidence="3">BECK_DK47</strain>
    </source>
</reference>
<evidence type="ECO:0000313" key="2">
    <source>
        <dbReference type="EMBL" id="VFJ52530.1"/>
    </source>
</evidence>
<keyword evidence="1" id="KW-0812">Transmembrane</keyword>
<feature type="transmembrane region" description="Helical" evidence="1">
    <location>
        <begin position="21"/>
        <end position="39"/>
    </location>
</feature>